<evidence type="ECO:0000313" key="2">
    <source>
        <dbReference type="Proteomes" id="UP000299102"/>
    </source>
</evidence>
<gene>
    <name evidence="1" type="ORF">EVAR_83480_1</name>
</gene>
<organism evidence="1 2">
    <name type="scientific">Eumeta variegata</name>
    <name type="common">Bagworm moth</name>
    <name type="synonym">Eumeta japonica</name>
    <dbReference type="NCBI Taxonomy" id="151549"/>
    <lineage>
        <taxon>Eukaryota</taxon>
        <taxon>Metazoa</taxon>
        <taxon>Ecdysozoa</taxon>
        <taxon>Arthropoda</taxon>
        <taxon>Hexapoda</taxon>
        <taxon>Insecta</taxon>
        <taxon>Pterygota</taxon>
        <taxon>Neoptera</taxon>
        <taxon>Endopterygota</taxon>
        <taxon>Lepidoptera</taxon>
        <taxon>Glossata</taxon>
        <taxon>Ditrysia</taxon>
        <taxon>Tineoidea</taxon>
        <taxon>Psychidae</taxon>
        <taxon>Oiketicinae</taxon>
        <taxon>Eumeta</taxon>
    </lineage>
</organism>
<dbReference type="EMBL" id="BGZK01001822">
    <property type="protein sequence ID" value="GBP86881.1"/>
    <property type="molecule type" value="Genomic_DNA"/>
</dbReference>
<dbReference type="Proteomes" id="UP000299102">
    <property type="component" value="Unassembled WGS sequence"/>
</dbReference>
<protein>
    <submittedName>
        <fullName evidence="1">Uncharacterized protein</fullName>
    </submittedName>
</protein>
<comment type="caution">
    <text evidence="1">The sequence shown here is derived from an EMBL/GenBank/DDBJ whole genome shotgun (WGS) entry which is preliminary data.</text>
</comment>
<evidence type="ECO:0000313" key="1">
    <source>
        <dbReference type="EMBL" id="GBP86881.1"/>
    </source>
</evidence>
<name>A0A4C1ZDN2_EUMVA</name>
<reference evidence="1 2" key="1">
    <citation type="journal article" date="2019" name="Commun. Biol.">
        <title>The bagworm genome reveals a unique fibroin gene that provides high tensile strength.</title>
        <authorList>
            <person name="Kono N."/>
            <person name="Nakamura H."/>
            <person name="Ohtoshi R."/>
            <person name="Tomita M."/>
            <person name="Numata K."/>
            <person name="Arakawa K."/>
        </authorList>
    </citation>
    <scope>NUCLEOTIDE SEQUENCE [LARGE SCALE GENOMIC DNA]</scope>
</reference>
<keyword evidence="2" id="KW-1185">Reference proteome</keyword>
<sequence length="80" mass="8999">MLSIIFAHTARHPFSEAMNEEIRSAGLRGDGKIAVTETMLKLDTHKKLHDYWRRKKMKASEWINDGASAPAPGDRGYASE</sequence>
<proteinExistence type="predicted"/>
<accession>A0A4C1ZDN2</accession>
<dbReference type="AlphaFoldDB" id="A0A4C1ZDN2"/>